<name>A0A385Q1D4_9FIRM</name>
<dbReference type="InterPro" id="IPR025962">
    <property type="entry name" value="SdpI/YhfL"/>
</dbReference>
<sequence>MNFWIFMLVMNLLIPLTMIIFGYVYDKRPPKKPKSKFAYSGYRTPMSMKNEETWEYAQRFFGKLWFRSGIVLGVISIIPLLFFMGKDKDTVGFAGMIICCVQLVVMLLPVIPTELALRRRFDRYGNRKDK</sequence>
<organism evidence="1 2">
    <name type="scientific">Lachnoanaerobaculum umeaense</name>
    <dbReference type="NCBI Taxonomy" id="617123"/>
    <lineage>
        <taxon>Bacteria</taxon>
        <taxon>Bacillati</taxon>
        <taxon>Bacillota</taxon>
        <taxon>Clostridia</taxon>
        <taxon>Lachnospirales</taxon>
        <taxon>Lachnospiraceae</taxon>
        <taxon>Lachnoanaerobaculum</taxon>
    </lineage>
</organism>
<reference evidence="1 2" key="1">
    <citation type="submission" date="2018-09" db="EMBL/GenBank/DDBJ databases">
        <title>Genome sequencing of Lachnoanaerobaculum umeaense DSM 23576.</title>
        <authorList>
            <person name="Kook J.-K."/>
            <person name="Park S.-N."/>
            <person name="Lim Y.K."/>
        </authorList>
    </citation>
    <scope>NUCLEOTIDE SEQUENCE [LARGE SCALE GENOMIC DNA]</scope>
    <source>
        <strain evidence="2">DSM 23576 \ CCUG 58757</strain>
    </source>
</reference>
<dbReference type="Proteomes" id="UP000265562">
    <property type="component" value="Chromosome"/>
</dbReference>
<dbReference type="OrthoDB" id="3173919at2"/>
<dbReference type="AlphaFoldDB" id="A0A385Q1D4"/>
<proteinExistence type="predicted"/>
<dbReference type="RefSeq" id="WP_111525849.1">
    <property type="nucleotide sequence ID" value="NZ_CP032364.1"/>
</dbReference>
<dbReference type="InterPro" id="IPR023201">
    <property type="entry name" value="SecY_dom_sf"/>
</dbReference>
<dbReference type="SUPFAM" id="SSF103491">
    <property type="entry name" value="Preprotein translocase SecY subunit"/>
    <property type="match status" value="1"/>
</dbReference>
<accession>A0A385Q1D4</accession>
<gene>
    <name evidence="1" type="ORF">D4A81_09330</name>
</gene>
<evidence type="ECO:0000313" key="1">
    <source>
        <dbReference type="EMBL" id="AYB00123.1"/>
    </source>
</evidence>
<dbReference type="EMBL" id="CP032364">
    <property type="protein sequence ID" value="AYB00123.1"/>
    <property type="molecule type" value="Genomic_DNA"/>
</dbReference>
<evidence type="ECO:0000313" key="2">
    <source>
        <dbReference type="Proteomes" id="UP000265562"/>
    </source>
</evidence>
<dbReference type="KEGG" id="lua:D4A81_09330"/>
<keyword evidence="2" id="KW-1185">Reference proteome</keyword>
<dbReference type="Pfam" id="PF13630">
    <property type="entry name" value="SdpI"/>
    <property type="match status" value="1"/>
</dbReference>
<protein>
    <submittedName>
        <fullName evidence="1">SdpI family protein</fullName>
    </submittedName>
</protein>